<organism evidence="1 2">
    <name type="scientific">Methanospirillum purgamenti</name>
    <dbReference type="NCBI Taxonomy" id="2834276"/>
    <lineage>
        <taxon>Archaea</taxon>
        <taxon>Methanobacteriati</taxon>
        <taxon>Methanobacteriota</taxon>
        <taxon>Stenosarchaea group</taxon>
        <taxon>Methanomicrobia</taxon>
        <taxon>Methanomicrobiales</taxon>
        <taxon>Methanospirillaceae</taxon>
        <taxon>Methanospirillum</taxon>
    </lineage>
</organism>
<evidence type="ECO:0000313" key="1">
    <source>
        <dbReference type="EMBL" id="QVV89026.1"/>
    </source>
</evidence>
<protein>
    <submittedName>
        <fullName evidence="1">Uncharacterized protein</fullName>
    </submittedName>
</protein>
<dbReference type="Proteomes" id="UP000680656">
    <property type="component" value="Chromosome"/>
</dbReference>
<name>A0A8E7EJV6_9EURY</name>
<dbReference type="EMBL" id="CP075546">
    <property type="protein sequence ID" value="QVV89026.1"/>
    <property type="molecule type" value="Genomic_DNA"/>
</dbReference>
<dbReference type="RefSeq" id="WP_214419828.1">
    <property type="nucleotide sequence ID" value="NZ_CP075546.1"/>
</dbReference>
<dbReference type="AlphaFoldDB" id="A0A8E7EJV6"/>
<sequence>MQTFTGEYLCWMADGFLMGIDGYEIPPTVITRTPTFSDYPGDSDTNEGKTIHVLGRMDKDRMAIRAMKWWADDQEEA</sequence>
<evidence type="ECO:0000313" key="2">
    <source>
        <dbReference type="Proteomes" id="UP000680656"/>
    </source>
</evidence>
<proteinExistence type="predicted"/>
<gene>
    <name evidence="1" type="ORF">KHC33_00340</name>
</gene>
<dbReference type="KEGG" id="mrtj:KHC33_00340"/>
<keyword evidence="2" id="KW-1185">Reference proteome</keyword>
<reference evidence="1 2" key="1">
    <citation type="submission" date="2021-05" db="EMBL/GenBank/DDBJ databases">
        <title>A novel Methanospirillum isolate from a pyrite-forming mixed culture.</title>
        <authorList>
            <person name="Bunk B."/>
            <person name="Sproer C."/>
            <person name="Spring S."/>
            <person name="Pester M."/>
        </authorList>
    </citation>
    <scope>NUCLEOTIDE SEQUENCE [LARGE SCALE GENOMIC DNA]</scope>
    <source>
        <strain evidence="1 2">J.3.6.1-F.2.7.3</strain>
    </source>
</reference>
<dbReference type="GeneID" id="65095586"/>
<accession>A0A8E7EJV6</accession>